<gene>
    <name evidence="4" type="ORF">SAMN04488138_104226</name>
</gene>
<evidence type="ECO:0000256" key="1">
    <source>
        <dbReference type="ARBA" id="ARBA00022553"/>
    </source>
</evidence>
<name>A0A1I3R388_9RHOB</name>
<dbReference type="STRING" id="576117.SAMN04488138_104226"/>
<organism evidence="4 5">
    <name type="scientific">Celeribacter halophilus</name>
    <dbReference type="NCBI Taxonomy" id="576117"/>
    <lineage>
        <taxon>Bacteria</taxon>
        <taxon>Pseudomonadati</taxon>
        <taxon>Pseudomonadota</taxon>
        <taxon>Alphaproteobacteria</taxon>
        <taxon>Rhodobacterales</taxon>
        <taxon>Roseobacteraceae</taxon>
        <taxon>Celeribacter</taxon>
    </lineage>
</organism>
<dbReference type="GeneID" id="98664451"/>
<dbReference type="RefSeq" id="WP_066601278.1">
    <property type="nucleotide sequence ID" value="NZ_FORY01000004.1"/>
</dbReference>
<dbReference type="InterPro" id="IPR001789">
    <property type="entry name" value="Sig_transdc_resp-reg_receiver"/>
</dbReference>
<proteinExistence type="predicted"/>
<dbReference type="SMART" id="SM00448">
    <property type="entry name" value="REC"/>
    <property type="match status" value="1"/>
</dbReference>
<dbReference type="PANTHER" id="PTHR44591">
    <property type="entry name" value="STRESS RESPONSE REGULATOR PROTEIN 1"/>
    <property type="match status" value="1"/>
</dbReference>
<reference evidence="4 5" key="1">
    <citation type="submission" date="2016-10" db="EMBL/GenBank/DDBJ databases">
        <authorList>
            <person name="de Groot N.N."/>
        </authorList>
    </citation>
    <scope>NUCLEOTIDE SEQUENCE [LARGE SCALE GENOMIC DNA]</scope>
    <source>
        <strain evidence="4 5">CGMCC 1.8891</strain>
    </source>
</reference>
<feature type="modified residue" description="4-aspartylphosphate" evidence="2">
    <location>
        <position position="52"/>
    </location>
</feature>
<evidence type="ECO:0000313" key="5">
    <source>
        <dbReference type="Proteomes" id="UP000183299"/>
    </source>
</evidence>
<protein>
    <submittedName>
        <fullName evidence="4">Response regulator receiver domain-containing protein</fullName>
    </submittedName>
</protein>
<dbReference type="InterPro" id="IPR050595">
    <property type="entry name" value="Bact_response_regulator"/>
</dbReference>
<dbReference type="PROSITE" id="PS50110">
    <property type="entry name" value="RESPONSE_REGULATORY"/>
    <property type="match status" value="1"/>
</dbReference>
<dbReference type="PANTHER" id="PTHR44591:SF3">
    <property type="entry name" value="RESPONSE REGULATORY DOMAIN-CONTAINING PROTEIN"/>
    <property type="match status" value="1"/>
</dbReference>
<feature type="domain" description="Response regulatory" evidence="3">
    <location>
        <begin position="2"/>
        <end position="119"/>
    </location>
</feature>
<evidence type="ECO:0000259" key="3">
    <source>
        <dbReference type="PROSITE" id="PS50110"/>
    </source>
</evidence>
<evidence type="ECO:0000256" key="2">
    <source>
        <dbReference type="PROSITE-ProRule" id="PRU00169"/>
    </source>
</evidence>
<evidence type="ECO:0000313" key="4">
    <source>
        <dbReference type="EMBL" id="SFJ40139.1"/>
    </source>
</evidence>
<sequence length="122" mass="13473">MKVLFVDDEADIREMIEIALMVEEDIDATFASGGAEAIEILKSETFDAILLDVMMLPPDGEEVLRTARSLPAHKTTKIVMCTAKTSQETEQELKALGADRVLHKPFKPVKLAGYLRQLLGAE</sequence>
<accession>A0A1I3R388</accession>
<dbReference type="SUPFAM" id="SSF52172">
    <property type="entry name" value="CheY-like"/>
    <property type="match status" value="1"/>
</dbReference>
<dbReference type="EMBL" id="FORY01000004">
    <property type="protein sequence ID" value="SFJ40139.1"/>
    <property type="molecule type" value="Genomic_DNA"/>
</dbReference>
<dbReference type="InterPro" id="IPR011006">
    <property type="entry name" value="CheY-like_superfamily"/>
</dbReference>
<dbReference type="Gene3D" id="3.40.50.2300">
    <property type="match status" value="1"/>
</dbReference>
<dbReference type="GO" id="GO:0000160">
    <property type="term" value="P:phosphorelay signal transduction system"/>
    <property type="evidence" value="ECO:0007669"/>
    <property type="project" value="InterPro"/>
</dbReference>
<dbReference type="AlphaFoldDB" id="A0A1I3R388"/>
<keyword evidence="5" id="KW-1185">Reference proteome</keyword>
<keyword evidence="1 2" id="KW-0597">Phosphoprotein</keyword>
<dbReference type="OrthoDB" id="9800897at2"/>
<dbReference type="Pfam" id="PF00072">
    <property type="entry name" value="Response_reg"/>
    <property type="match status" value="1"/>
</dbReference>
<dbReference type="Proteomes" id="UP000183299">
    <property type="component" value="Unassembled WGS sequence"/>
</dbReference>